<dbReference type="InterPro" id="IPR003825">
    <property type="entry name" value="Colicin-V_CvpA"/>
</dbReference>
<comment type="caution">
    <text evidence="7">The sequence shown here is derived from an EMBL/GenBank/DDBJ whole genome shotgun (WGS) entry which is preliminary data.</text>
</comment>
<feature type="transmembrane region" description="Helical" evidence="5">
    <location>
        <begin position="61"/>
        <end position="86"/>
    </location>
</feature>
<proteinExistence type="predicted"/>
<sequence>MPAHFNFVDLLLLAVIALGLWGGWRRGFIAGAVSLLVLAMALLASLWGYRGGAGLLQAYLPAIGVWAAPVAFILIFILVRVLLGALASRLFGRVPAGAHRHGVNRFLGLAPGLALGLVNAAILALLLLTLPLVDRLTIAARESQLAGRLAAPAEWLESHLRPVFEDAVTSTLGRLIVTPGSRERIDLPFNVKQAPPRPELEARMLGLVNQERARRGLPALQPDPDLTPVARAHSADMFARGYFSHVSPDGSDPFDRIRQAQVRYLTAGENLALARTLELAHQGLMESPGHRANILRPTFGRVGIGVLDGGRYGLMVTQVFRN</sequence>
<dbReference type="PANTHER" id="PTHR31157:SF1">
    <property type="entry name" value="SCP DOMAIN-CONTAINING PROTEIN"/>
    <property type="match status" value="1"/>
</dbReference>
<protein>
    <submittedName>
        <fullName evidence="7">CvpA family protein</fullName>
    </submittedName>
</protein>
<dbReference type="GO" id="GO:0016020">
    <property type="term" value="C:membrane"/>
    <property type="evidence" value="ECO:0007669"/>
    <property type="project" value="UniProtKB-SubCell"/>
</dbReference>
<dbReference type="Gene3D" id="3.40.33.10">
    <property type="entry name" value="CAP"/>
    <property type="match status" value="1"/>
</dbReference>
<evidence type="ECO:0000256" key="5">
    <source>
        <dbReference type="SAM" id="Phobius"/>
    </source>
</evidence>
<evidence type="ECO:0000313" key="8">
    <source>
        <dbReference type="Proteomes" id="UP000613011"/>
    </source>
</evidence>
<feature type="transmembrane region" description="Helical" evidence="5">
    <location>
        <begin position="30"/>
        <end position="49"/>
    </location>
</feature>
<dbReference type="Pfam" id="PF00188">
    <property type="entry name" value="CAP"/>
    <property type="match status" value="1"/>
</dbReference>
<keyword evidence="2 5" id="KW-0812">Transmembrane</keyword>
<keyword evidence="3 5" id="KW-1133">Transmembrane helix</keyword>
<evidence type="ECO:0000256" key="2">
    <source>
        <dbReference type="ARBA" id="ARBA00022692"/>
    </source>
</evidence>
<dbReference type="SUPFAM" id="SSF55797">
    <property type="entry name" value="PR-1-like"/>
    <property type="match status" value="1"/>
</dbReference>
<feature type="domain" description="SCP" evidence="6">
    <location>
        <begin position="205"/>
        <end position="319"/>
    </location>
</feature>
<keyword evidence="8" id="KW-1185">Reference proteome</keyword>
<feature type="transmembrane region" description="Helical" evidence="5">
    <location>
        <begin position="7"/>
        <end position="24"/>
    </location>
</feature>
<name>A0A937D4C4_9BURK</name>
<feature type="transmembrane region" description="Helical" evidence="5">
    <location>
        <begin position="106"/>
        <end position="133"/>
    </location>
</feature>
<dbReference type="InterPro" id="IPR035940">
    <property type="entry name" value="CAP_sf"/>
</dbReference>
<dbReference type="InterPro" id="IPR014044">
    <property type="entry name" value="CAP_dom"/>
</dbReference>
<dbReference type="Pfam" id="PF02674">
    <property type="entry name" value="Colicin_V"/>
    <property type="match status" value="1"/>
</dbReference>
<evidence type="ECO:0000256" key="1">
    <source>
        <dbReference type="ARBA" id="ARBA00004141"/>
    </source>
</evidence>
<evidence type="ECO:0000259" key="6">
    <source>
        <dbReference type="Pfam" id="PF00188"/>
    </source>
</evidence>
<organism evidence="7 8">
    <name type="scientific">Ramlibacter aurantiacus</name>
    <dbReference type="NCBI Taxonomy" id="2801330"/>
    <lineage>
        <taxon>Bacteria</taxon>
        <taxon>Pseudomonadati</taxon>
        <taxon>Pseudomonadota</taxon>
        <taxon>Betaproteobacteria</taxon>
        <taxon>Burkholderiales</taxon>
        <taxon>Comamonadaceae</taxon>
        <taxon>Ramlibacter</taxon>
    </lineage>
</organism>
<dbReference type="RefSeq" id="WP_201683173.1">
    <property type="nucleotide sequence ID" value="NZ_JAEQNA010000001.1"/>
</dbReference>
<evidence type="ECO:0000313" key="7">
    <source>
        <dbReference type="EMBL" id="MBL0420187.1"/>
    </source>
</evidence>
<dbReference type="PANTHER" id="PTHR31157">
    <property type="entry name" value="SCP DOMAIN-CONTAINING PROTEIN"/>
    <property type="match status" value="1"/>
</dbReference>
<keyword evidence="4 5" id="KW-0472">Membrane</keyword>
<dbReference type="Proteomes" id="UP000613011">
    <property type="component" value="Unassembled WGS sequence"/>
</dbReference>
<comment type="subcellular location">
    <subcellularLocation>
        <location evidence="1">Membrane</location>
        <topology evidence="1">Multi-pass membrane protein</topology>
    </subcellularLocation>
</comment>
<accession>A0A937D4C4</accession>
<reference evidence="7" key="1">
    <citation type="submission" date="2021-01" db="EMBL/GenBank/DDBJ databases">
        <title>Ramlibacter sp. strain AW1 16S ribosomal RNA gene Genome sequencing and assembly.</title>
        <authorList>
            <person name="Kang M."/>
        </authorList>
    </citation>
    <scope>NUCLEOTIDE SEQUENCE</scope>
    <source>
        <strain evidence="7">AW1</strain>
    </source>
</reference>
<evidence type="ECO:0000256" key="4">
    <source>
        <dbReference type="ARBA" id="ARBA00023136"/>
    </source>
</evidence>
<dbReference type="GO" id="GO:0009403">
    <property type="term" value="P:toxin biosynthetic process"/>
    <property type="evidence" value="ECO:0007669"/>
    <property type="project" value="InterPro"/>
</dbReference>
<dbReference type="EMBL" id="JAEQNA010000001">
    <property type="protein sequence ID" value="MBL0420187.1"/>
    <property type="molecule type" value="Genomic_DNA"/>
</dbReference>
<gene>
    <name evidence="7" type="ORF">JI739_07485</name>
</gene>
<dbReference type="AlphaFoldDB" id="A0A937D4C4"/>
<dbReference type="CDD" id="cd05379">
    <property type="entry name" value="CAP_bacterial"/>
    <property type="match status" value="1"/>
</dbReference>
<evidence type="ECO:0000256" key="3">
    <source>
        <dbReference type="ARBA" id="ARBA00022989"/>
    </source>
</evidence>